<protein>
    <submittedName>
        <fullName evidence="3">SWIM-type domain-containing protein</fullName>
    </submittedName>
</protein>
<dbReference type="WBParaSite" id="HPBE_0001113101-mRNA-1">
    <property type="protein sequence ID" value="HPBE_0001113101-mRNA-1"/>
    <property type="gene ID" value="HPBE_0001113101"/>
</dbReference>
<dbReference type="Proteomes" id="UP000050761">
    <property type="component" value="Unassembled WGS sequence"/>
</dbReference>
<reference evidence="1 2" key="1">
    <citation type="submission" date="2018-11" db="EMBL/GenBank/DDBJ databases">
        <authorList>
            <consortium name="Pathogen Informatics"/>
        </authorList>
    </citation>
    <scope>NUCLEOTIDE SEQUENCE [LARGE SCALE GENOMIC DNA]</scope>
</reference>
<evidence type="ECO:0000313" key="1">
    <source>
        <dbReference type="EMBL" id="VDO87569.1"/>
    </source>
</evidence>
<dbReference type="AlphaFoldDB" id="A0A183FSZ0"/>
<evidence type="ECO:0000313" key="3">
    <source>
        <dbReference type="WBParaSite" id="HPBE_0001113101-mRNA-1"/>
    </source>
</evidence>
<proteinExistence type="predicted"/>
<organism evidence="2 3">
    <name type="scientific">Heligmosomoides polygyrus</name>
    <name type="common">Parasitic roundworm</name>
    <dbReference type="NCBI Taxonomy" id="6339"/>
    <lineage>
        <taxon>Eukaryota</taxon>
        <taxon>Metazoa</taxon>
        <taxon>Ecdysozoa</taxon>
        <taxon>Nematoda</taxon>
        <taxon>Chromadorea</taxon>
        <taxon>Rhabditida</taxon>
        <taxon>Rhabditina</taxon>
        <taxon>Rhabditomorpha</taxon>
        <taxon>Strongyloidea</taxon>
        <taxon>Heligmosomidae</taxon>
        <taxon>Heligmosomoides</taxon>
    </lineage>
</organism>
<name>A0A183FSZ0_HELPZ</name>
<reference evidence="3" key="2">
    <citation type="submission" date="2019-09" db="UniProtKB">
        <authorList>
            <consortium name="WormBaseParasite"/>
        </authorList>
    </citation>
    <scope>IDENTIFICATION</scope>
</reference>
<sequence length="105" mass="12055">MKDVDYEIVDDISPDDQLWEDWNAVTKAERWVNAADDSTLALTRIGTAIWQRALERIPSSCTLGLRSGQFCSRKRFRCLHLVQQALQEFDGFHADVRRSQPFGAL</sequence>
<gene>
    <name evidence="1" type="ORF">HPBE_LOCUS11132</name>
</gene>
<dbReference type="EMBL" id="UZAH01026996">
    <property type="protein sequence ID" value="VDO87569.1"/>
    <property type="molecule type" value="Genomic_DNA"/>
</dbReference>
<accession>A0A183FSZ0</accession>
<evidence type="ECO:0000313" key="2">
    <source>
        <dbReference type="Proteomes" id="UP000050761"/>
    </source>
</evidence>
<keyword evidence="2" id="KW-1185">Reference proteome</keyword>
<accession>A0A3P7ZBD5</accession>